<dbReference type="RefSeq" id="XP_044542401.1">
    <property type="nucleotide sequence ID" value="XM_044688085.1"/>
</dbReference>
<feature type="domain" description="Serine aminopeptidase S33" evidence="1">
    <location>
        <begin position="79"/>
        <end position="197"/>
    </location>
</feature>
<keyword evidence="3" id="KW-1185">Reference proteome</keyword>
<dbReference type="PANTHER" id="PTHR43358:SF4">
    <property type="entry name" value="ALPHA_BETA HYDROLASE FOLD-1 DOMAIN-CONTAINING PROTEIN"/>
    <property type="match status" value="1"/>
</dbReference>
<dbReference type="GeneID" id="68104784"/>
<organism evidence="2 3">
    <name type="scientific">Naegleria lovaniensis</name>
    <name type="common">Amoeba</name>
    <dbReference type="NCBI Taxonomy" id="51637"/>
    <lineage>
        <taxon>Eukaryota</taxon>
        <taxon>Discoba</taxon>
        <taxon>Heterolobosea</taxon>
        <taxon>Tetramitia</taxon>
        <taxon>Eutetramitia</taxon>
        <taxon>Vahlkampfiidae</taxon>
        <taxon>Naegleria</taxon>
    </lineage>
</organism>
<reference evidence="2 3" key="1">
    <citation type="journal article" date="2018" name="BMC Genomics">
        <title>The genome of Naegleria lovaniensis, the basis for a comparative approach to unravel pathogenicity factors of the human pathogenic amoeba N. fowleri.</title>
        <authorList>
            <person name="Liechti N."/>
            <person name="Schurch N."/>
            <person name="Bruggmann R."/>
            <person name="Wittwer M."/>
        </authorList>
    </citation>
    <scope>NUCLEOTIDE SEQUENCE [LARGE SCALE GENOMIC DNA]</scope>
    <source>
        <strain evidence="2 3">ATCC 30569</strain>
    </source>
</reference>
<dbReference type="EMBL" id="PYSW02000058">
    <property type="protein sequence ID" value="KAG2373227.1"/>
    <property type="molecule type" value="Genomic_DNA"/>
</dbReference>
<dbReference type="AlphaFoldDB" id="A0AA88GCS3"/>
<dbReference type="SUPFAM" id="SSF53474">
    <property type="entry name" value="alpha/beta-Hydrolases"/>
    <property type="match status" value="1"/>
</dbReference>
<dbReference type="PANTHER" id="PTHR43358">
    <property type="entry name" value="ALPHA/BETA-HYDROLASE"/>
    <property type="match status" value="1"/>
</dbReference>
<dbReference type="Gene3D" id="3.40.50.1820">
    <property type="entry name" value="alpha/beta hydrolase"/>
    <property type="match status" value="1"/>
</dbReference>
<protein>
    <recommendedName>
        <fullName evidence="1">Serine aminopeptidase S33 domain-containing protein</fullName>
    </recommendedName>
</protein>
<comment type="caution">
    <text evidence="2">The sequence shown here is derived from an EMBL/GenBank/DDBJ whole genome shotgun (WGS) entry which is preliminary data.</text>
</comment>
<gene>
    <name evidence="2" type="ORF">C9374_012330</name>
</gene>
<evidence type="ECO:0000313" key="3">
    <source>
        <dbReference type="Proteomes" id="UP000816034"/>
    </source>
</evidence>
<dbReference type="InterPro" id="IPR029058">
    <property type="entry name" value="AB_hydrolase_fold"/>
</dbReference>
<sequence>MNFNIKNIGNLWDEICNLIIRPQRCIYEPSIALGPKLFTLDNRIFERKDFQLTNSRGKVIECSHYQPIESQRTKEKLPCVIYCHGNCGSRCDALDAVSILLPYNITVFAFDFTGSGLSEGDYVSLGNYEKQDVGTIVEYLWSTKRVSRIGLWGRSMGAATSIMYASIDQSIAGIVVDSPFTSLEDLSMELVHSYQSWIPKKMIKMGINLIRKSIIGKAGFDIRSCAPIECAGSCFVPALFAHAENDDFIKIHHSEKLYETYAGDKNMIRFEGDHNSARPDFMYDSVCIFFYNVLVSNDKELENKDIPKGSMAHKNDVGVVTEKGRQIALENGEGEYFTDFLDSATSDSPAKKTTSASSKISIPREAAHNDSSFFQSLSYPQMIVPSSLNDNYEGFGNSDEDEMLFRALIESVKEELNICKDENERKELETRLKELYEQAKVNSAFL</sequence>
<dbReference type="Proteomes" id="UP000816034">
    <property type="component" value="Unassembled WGS sequence"/>
</dbReference>
<evidence type="ECO:0000313" key="2">
    <source>
        <dbReference type="EMBL" id="KAG2373227.1"/>
    </source>
</evidence>
<dbReference type="InterPro" id="IPR052920">
    <property type="entry name" value="DNA-binding_regulatory"/>
</dbReference>
<evidence type="ECO:0000259" key="1">
    <source>
        <dbReference type="Pfam" id="PF12146"/>
    </source>
</evidence>
<dbReference type="Pfam" id="PF12146">
    <property type="entry name" value="Hydrolase_4"/>
    <property type="match status" value="1"/>
</dbReference>
<name>A0AA88GCS3_NAELO</name>
<dbReference type="InterPro" id="IPR022742">
    <property type="entry name" value="Hydrolase_4"/>
</dbReference>
<proteinExistence type="predicted"/>
<accession>A0AA88GCS3</accession>